<feature type="non-terminal residue" evidence="2">
    <location>
        <position position="1"/>
    </location>
</feature>
<dbReference type="InterPro" id="IPR029684">
    <property type="entry name" value="Schlafen"/>
</dbReference>
<sequence>CYENEAWFEAFPPSLAVILYYIQWLAELLPILKTVVKMQAGGKYPSNEDGRVYFFFPKMGYPSGNFHEIITKYVNALLNTKGGVLVFGVDPVSCKILGCHVNRAQEDLFRLEFDKEVRNMRPTVSPSLCRFILTKLENSPLCVLEVKISAAPIGEMYMNSSEQVYVIRQRKLFGPLRPQEIKDLVIAKYREVVFALIIKFINKYKLIHLLL</sequence>
<feature type="domain" description="Schlafen AlbA-2" evidence="1">
    <location>
        <begin position="70"/>
        <end position="170"/>
    </location>
</feature>
<dbReference type="InterPro" id="IPR038461">
    <property type="entry name" value="Schlafen_AlbA_2_dom_sf"/>
</dbReference>
<evidence type="ECO:0000313" key="2">
    <source>
        <dbReference type="EMBL" id="RMX55304.1"/>
    </source>
</evidence>
<evidence type="ECO:0000313" key="3">
    <source>
        <dbReference type="Proteomes" id="UP000275408"/>
    </source>
</evidence>
<organism evidence="2 3">
    <name type="scientific">Pocillopora damicornis</name>
    <name type="common">Cauliflower coral</name>
    <name type="synonym">Millepora damicornis</name>
    <dbReference type="NCBI Taxonomy" id="46731"/>
    <lineage>
        <taxon>Eukaryota</taxon>
        <taxon>Metazoa</taxon>
        <taxon>Cnidaria</taxon>
        <taxon>Anthozoa</taxon>
        <taxon>Hexacorallia</taxon>
        <taxon>Scleractinia</taxon>
        <taxon>Astrocoeniina</taxon>
        <taxon>Pocilloporidae</taxon>
        <taxon>Pocillopora</taxon>
    </lineage>
</organism>
<accession>A0A3M6UP45</accession>
<name>A0A3M6UP45_POCDA</name>
<proteinExistence type="predicted"/>
<dbReference type="Proteomes" id="UP000275408">
    <property type="component" value="Unassembled WGS sequence"/>
</dbReference>
<evidence type="ECO:0000259" key="1">
    <source>
        <dbReference type="Pfam" id="PF04326"/>
    </source>
</evidence>
<protein>
    <recommendedName>
        <fullName evidence="1">Schlafen AlbA-2 domain-containing protein</fullName>
    </recommendedName>
</protein>
<dbReference type="Gene3D" id="3.30.950.30">
    <property type="entry name" value="Schlafen, AAA domain"/>
    <property type="match status" value="1"/>
</dbReference>
<dbReference type="EMBL" id="RCHS01001090">
    <property type="protein sequence ID" value="RMX55304.1"/>
    <property type="molecule type" value="Genomic_DNA"/>
</dbReference>
<dbReference type="Pfam" id="PF04326">
    <property type="entry name" value="SLFN_AlbA_2"/>
    <property type="match status" value="1"/>
</dbReference>
<gene>
    <name evidence="2" type="ORF">pdam_00017799</name>
</gene>
<dbReference type="PANTHER" id="PTHR12155:SF41">
    <property type="entry name" value="SCHLAFEN ALBA-2 DOMAIN-CONTAINING PROTEIN"/>
    <property type="match status" value="1"/>
</dbReference>
<dbReference type="PANTHER" id="PTHR12155">
    <property type="entry name" value="SCHLAFEN"/>
    <property type="match status" value="1"/>
</dbReference>
<dbReference type="OrthoDB" id="10259112at2759"/>
<keyword evidence="3" id="KW-1185">Reference proteome</keyword>
<dbReference type="InterPro" id="IPR007421">
    <property type="entry name" value="Schlafen_AlbA_2_dom"/>
</dbReference>
<comment type="caution">
    <text evidence="2">The sequence shown here is derived from an EMBL/GenBank/DDBJ whole genome shotgun (WGS) entry which is preliminary data.</text>
</comment>
<reference evidence="2 3" key="1">
    <citation type="journal article" date="2018" name="Sci. Rep.">
        <title>Comparative analysis of the Pocillopora damicornis genome highlights role of immune system in coral evolution.</title>
        <authorList>
            <person name="Cunning R."/>
            <person name="Bay R.A."/>
            <person name="Gillette P."/>
            <person name="Baker A.C."/>
            <person name="Traylor-Knowles N."/>
        </authorList>
    </citation>
    <scope>NUCLEOTIDE SEQUENCE [LARGE SCALE GENOMIC DNA]</scope>
    <source>
        <strain evidence="2">RSMAS</strain>
        <tissue evidence="2">Whole animal</tissue>
    </source>
</reference>
<dbReference type="AlphaFoldDB" id="A0A3M6UP45"/>